<organism evidence="2 3">
    <name type="scientific">Frondihabitans australicus</name>
    <dbReference type="NCBI Taxonomy" id="386892"/>
    <lineage>
        <taxon>Bacteria</taxon>
        <taxon>Bacillati</taxon>
        <taxon>Actinomycetota</taxon>
        <taxon>Actinomycetes</taxon>
        <taxon>Micrococcales</taxon>
        <taxon>Microbacteriaceae</taxon>
        <taxon>Frondihabitans</taxon>
    </lineage>
</organism>
<feature type="transmembrane region" description="Helical" evidence="1">
    <location>
        <begin position="130"/>
        <end position="150"/>
    </location>
</feature>
<feature type="transmembrane region" description="Helical" evidence="1">
    <location>
        <begin position="311"/>
        <end position="328"/>
    </location>
</feature>
<feature type="transmembrane region" description="Helical" evidence="1">
    <location>
        <begin position="257"/>
        <end position="274"/>
    </location>
</feature>
<evidence type="ECO:0000256" key="1">
    <source>
        <dbReference type="SAM" id="Phobius"/>
    </source>
</evidence>
<gene>
    <name evidence="2" type="ORF">C8E83_3294</name>
</gene>
<feature type="transmembrane region" description="Helical" evidence="1">
    <location>
        <begin position="335"/>
        <end position="352"/>
    </location>
</feature>
<keyword evidence="3" id="KW-1185">Reference proteome</keyword>
<evidence type="ECO:0000313" key="2">
    <source>
        <dbReference type="EMBL" id="RKR76129.1"/>
    </source>
</evidence>
<dbReference type="GO" id="GO:0016740">
    <property type="term" value="F:transferase activity"/>
    <property type="evidence" value="ECO:0007669"/>
    <property type="project" value="UniProtKB-KW"/>
</dbReference>
<keyword evidence="1" id="KW-1133">Transmembrane helix</keyword>
<sequence length="364" mass="39452">MIIALGLSSAFASVLPLWSRARSLLRSSVVALIPLTVLGWFTVVYALQANPGTPDKWIYVRELRAIGAGTLSQAFSARLTTSGEPAYVIFFWVLSRLGIESTGLFGVVGLVSVVAVVLGARLLLPTWRLPLVLFVSVSLGFMPSFASVVVRQGMAMSFMFIAICLILRGHRWAWAPFLAVATLFHHSVLPLTILLALLALIRLPLRVALVVWGLAAALFLTGLQTRVLGPIATAMPEIAEYTDPSVVAHYTGGVNRLDFLLLSAILLATGLFFRRLSTTPAWYTRLVTLFACLNVYFLLFGFIAYSDRLGAYSWLLAPLLLAAPLARSQSARSRVATVGVVAFVVVAGFRFGHYTDMLALAAAH</sequence>
<dbReference type="RefSeq" id="WP_170159973.1">
    <property type="nucleotide sequence ID" value="NZ_RBKS01000001.1"/>
</dbReference>
<proteinExistence type="predicted"/>
<feature type="transmembrane region" description="Helical" evidence="1">
    <location>
        <begin position="180"/>
        <end position="200"/>
    </location>
</feature>
<accession>A0A495IK08</accession>
<name>A0A495IK08_9MICO</name>
<dbReference type="Pfam" id="PF14897">
    <property type="entry name" value="EpsG"/>
    <property type="match status" value="1"/>
</dbReference>
<comment type="caution">
    <text evidence="2">The sequence shown here is derived from an EMBL/GenBank/DDBJ whole genome shotgun (WGS) entry which is preliminary data.</text>
</comment>
<dbReference type="EMBL" id="RBKS01000001">
    <property type="protein sequence ID" value="RKR76129.1"/>
    <property type="molecule type" value="Genomic_DNA"/>
</dbReference>
<feature type="transmembrane region" description="Helical" evidence="1">
    <location>
        <begin position="28"/>
        <end position="47"/>
    </location>
</feature>
<feature type="transmembrane region" description="Helical" evidence="1">
    <location>
        <begin position="286"/>
        <end position="305"/>
    </location>
</feature>
<keyword evidence="1" id="KW-0472">Membrane</keyword>
<keyword evidence="1" id="KW-0812">Transmembrane</keyword>
<feature type="transmembrane region" description="Helical" evidence="1">
    <location>
        <begin position="207"/>
        <end position="227"/>
    </location>
</feature>
<evidence type="ECO:0000313" key="3">
    <source>
        <dbReference type="Proteomes" id="UP000280008"/>
    </source>
</evidence>
<dbReference type="Proteomes" id="UP000280008">
    <property type="component" value="Unassembled WGS sequence"/>
</dbReference>
<protein>
    <submittedName>
        <fullName evidence="2">EpsG-like putative glucosyltransferase</fullName>
    </submittedName>
</protein>
<feature type="transmembrane region" description="Helical" evidence="1">
    <location>
        <begin position="104"/>
        <end position="124"/>
    </location>
</feature>
<dbReference type="InterPro" id="IPR049458">
    <property type="entry name" value="EpsG-like"/>
</dbReference>
<reference evidence="2 3" key="1">
    <citation type="submission" date="2018-10" db="EMBL/GenBank/DDBJ databases">
        <title>Sequencing the genomes of 1000 actinobacteria strains.</title>
        <authorList>
            <person name="Klenk H.-P."/>
        </authorList>
    </citation>
    <scope>NUCLEOTIDE SEQUENCE [LARGE SCALE GENOMIC DNA]</scope>
    <source>
        <strain evidence="2 3">DSM 17894</strain>
    </source>
</reference>
<dbReference type="AlphaFoldDB" id="A0A495IK08"/>
<keyword evidence="2" id="KW-0808">Transferase</keyword>